<dbReference type="SUPFAM" id="SSF56059">
    <property type="entry name" value="Glutathione synthetase ATP-binding domain-like"/>
    <property type="match status" value="1"/>
</dbReference>
<keyword evidence="3" id="KW-0067">ATP-binding</keyword>
<accession>I4BCG7</accession>
<evidence type="ECO:0000259" key="4">
    <source>
        <dbReference type="PROSITE" id="PS50975"/>
    </source>
</evidence>
<dbReference type="Gene3D" id="3.30.470.20">
    <property type="entry name" value="ATP-grasp fold, B domain"/>
    <property type="match status" value="1"/>
</dbReference>
<sequence>MAIRLGHRVVQLAGSPVDEFHAELSRLYARDSAAVLAEHHAVQFAYVEPGGSWRFPARLDAASLAAARSVPAPAAIAHLMALRPDVVVPQMFCRPGMTAYRALLDVLGLPYVGNTAQVMANTADKAVARALVAAYGVAVPAGQLVTNASDVRLELPVVVKPARSDNSLGVSLVQDASTLAVAVAHAAELDAGVLVETYIPLGREVRCGVLEVDGELVCLPLEEYALDAQRAPIRLADDKLGRTAGGDLRLVATDAGRAWILAGDDAADDTVVDAVFDAARTCFRALGCRHYGLFDFRIDPQGRPWFLEAGPYCSFAPSSVVAKMAEAAGLSLPALFDTVCRQARIGAS</sequence>
<dbReference type="PROSITE" id="PS50975">
    <property type="entry name" value="ATP_GRASP"/>
    <property type="match status" value="1"/>
</dbReference>
<evidence type="ECO:0000313" key="5">
    <source>
        <dbReference type="EMBL" id="AFM14974.1"/>
    </source>
</evidence>
<keyword evidence="6" id="KW-1185">Reference proteome</keyword>
<name>I4BCG7_MYCCN</name>
<dbReference type="AlphaFoldDB" id="I4BCG7"/>
<dbReference type="HOGENOM" id="CLU_796548_0_0_11"/>
<dbReference type="InterPro" id="IPR011095">
    <property type="entry name" value="Dala_Dala_lig_C"/>
</dbReference>
<keyword evidence="2 5" id="KW-0436">Ligase</keyword>
<dbReference type="EMBL" id="CP003053">
    <property type="protein sequence ID" value="AFM14974.1"/>
    <property type="molecule type" value="Genomic_DNA"/>
</dbReference>
<keyword evidence="3" id="KW-0547">Nucleotide-binding</keyword>
<protein>
    <submittedName>
        <fullName evidence="5">ATP-grasp enzyme, D-alanine-D-alanine ligase</fullName>
    </submittedName>
</protein>
<dbReference type="GO" id="GO:0005524">
    <property type="term" value="F:ATP binding"/>
    <property type="evidence" value="ECO:0007669"/>
    <property type="project" value="UniProtKB-UniRule"/>
</dbReference>
<dbReference type="GO" id="GO:0046872">
    <property type="term" value="F:metal ion binding"/>
    <property type="evidence" value="ECO:0007669"/>
    <property type="project" value="InterPro"/>
</dbReference>
<dbReference type="InterPro" id="IPR011761">
    <property type="entry name" value="ATP-grasp"/>
</dbReference>
<dbReference type="Proteomes" id="UP000006057">
    <property type="component" value="Chromosome"/>
</dbReference>
<evidence type="ECO:0000256" key="2">
    <source>
        <dbReference type="ARBA" id="ARBA00022598"/>
    </source>
</evidence>
<dbReference type="eggNOG" id="COG1181">
    <property type="taxonomic scope" value="Bacteria"/>
</dbReference>
<dbReference type="Gene3D" id="3.30.1490.20">
    <property type="entry name" value="ATP-grasp fold, A domain"/>
    <property type="match status" value="1"/>
</dbReference>
<dbReference type="KEGG" id="mcb:Mycch_0148"/>
<dbReference type="PATRIC" id="fig|710421.3.peg.140"/>
<dbReference type="Pfam" id="PF07478">
    <property type="entry name" value="Dala_Dala_lig_C"/>
    <property type="match status" value="2"/>
</dbReference>
<evidence type="ECO:0000313" key="6">
    <source>
        <dbReference type="Proteomes" id="UP000006057"/>
    </source>
</evidence>
<evidence type="ECO:0000256" key="1">
    <source>
        <dbReference type="ARBA" id="ARBA00010871"/>
    </source>
</evidence>
<feature type="domain" description="ATP-grasp" evidence="4">
    <location>
        <begin position="129"/>
        <end position="341"/>
    </location>
</feature>
<dbReference type="PANTHER" id="PTHR23132:SF23">
    <property type="entry name" value="D-ALANINE--D-ALANINE LIGASE B"/>
    <property type="match status" value="1"/>
</dbReference>
<proteinExistence type="inferred from homology"/>
<dbReference type="STRING" id="710421.Mycch_0148"/>
<comment type="similarity">
    <text evidence="1">Belongs to the D-alanine--D-alanine ligase family.</text>
</comment>
<dbReference type="Gene3D" id="3.40.50.20">
    <property type="match status" value="1"/>
</dbReference>
<organism evidence="5 6">
    <name type="scientific">Mycolicibacterium chubuense (strain NBB4)</name>
    <name type="common">Mycobacterium chubuense</name>
    <dbReference type="NCBI Taxonomy" id="710421"/>
    <lineage>
        <taxon>Bacteria</taxon>
        <taxon>Bacillati</taxon>
        <taxon>Actinomycetota</taxon>
        <taxon>Actinomycetes</taxon>
        <taxon>Mycobacteriales</taxon>
        <taxon>Mycobacteriaceae</taxon>
        <taxon>Mycolicibacterium</taxon>
    </lineage>
</organism>
<reference evidence="5 6" key="1">
    <citation type="submission" date="2012-06" db="EMBL/GenBank/DDBJ databases">
        <title>Complete sequence of chromosome of Mycobacterium chubuense NBB4.</title>
        <authorList>
            <consortium name="US DOE Joint Genome Institute"/>
            <person name="Lucas S."/>
            <person name="Han J."/>
            <person name="Lapidus A."/>
            <person name="Cheng J.-F."/>
            <person name="Goodwin L."/>
            <person name="Pitluck S."/>
            <person name="Peters L."/>
            <person name="Mikhailova N."/>
            <person name="Teshima H."/>
            <person name="Detter J.C."/>
            <person name="Han C."/>
            <person name="Tapia R."/>
            <person name="Land M."/>
            <person name="Hauser L."/>
            <person name="Kyrpides N."/>
            <person name="Ivanova N."/>
            <person name="Pagani I."/>
            <person name="Mattes T."/>
            <person name="Holmes A."/>
            <person name="Rutledge P."/>
            <person name="Paulsen I."/>
            <person name="Coleman N."/>
            <person name="Woyke T."/>
        </authorList>
    </citation>
    <scope>NUCLEOTIDE SEQUENCE [LARGE SCALE GENOMIC DNA]</scope>
    <source>
        <strain evidence="5 6">NBB4</strain>
    </source>
</reference>
<evidence type="ECO:0000256" key="3">
    <source>
        <dbReference type="PROSITE-ProRule" id="PRU00409"/>
    </source>
</evidence>
<dbReference type="PANTHER" id="PTHR23132">
    <property type="entry name" value="D-ALANINE--D-ALANINE LIGASE"/>
    <property type="match status" value="1"/>
</dbReference>
<gene>
    <name evidence="5" type="ordered locus">Mycch_0148</name>
</gene>
<dbReference type="GO" id="GO:0008716">
    <property type="term" value="F:D-alanine-D-alanine ligase activity"/>
    <property type="evidence" value="ECO:0007669"/>
    <property type="project" value="InterPro"/>
</dbReference>
<dbReference type="InterPro" id="IPR013815">
    <property type="entry name" value="ATP_grasp_subdomain_1"/>
</dbReference>